<gene>
    <name evidence="1" type="ORF">EVG20_g9574</name>
</gene>
<accession>A0A4Y9XYM0</accession>
<evidence type="ECO:0000313" key="2">
    <source>
        <dbReference type="Proteomes" id="UP000298327"/>
    </source>
</evidence>
<proteinExistence type="predicted"/>
<evidence type="ECO:0000313" key="1">
    <source>
        <dbReference type="EMBL" id="TFY54768.1"/>
    </source>
</evidence>
<organism evidence="1 2">
    <name type="scientific">Dentipellis fragilis</name>
    <dbReference type="NCBI Taxonomy" id="205917"/>
    <lineage>
        <taxon>Eukaryota</taxon>
        <taxon>Fungi</taxon>
        <taxon>Dikarya</taxon>
        <taxon>Basidiomycota</taxon>
        <taxon>Agaricomycotina</taxon>
        <taxon>Agaricomycetes</taxon>
        <taxon>Russulales</taxon>
        <taxon>Hericiaceae</taxon>
        <taxon>Dentipellis</taxon>
    </lineage>
</organism>
<comment type="caution">
    <text evidence="1">The sequence shown here is derived from an EMBL/GenBank/DDBJ whole genome shotgun (WGS) entry which is preliminary data.</text>
</comment>
<dbReference type="AlphaFoldDB" id="A0A4Y9XYM0"/>
<keyword evidence="2" id="KW-1185">Reference proteome</keyword>
<dbReference type="Proteomes" id="UP000298327">
    <property type="component" value="Unassembled WGS sequence"/>
</dbReference>
<name>A0A4Y9XYM0_9AGAM</name>
<dbReference type="EMBL" id="SEOQ01000990">
    <property type="protein sequence ID" value="TFY54768.1"/>
    <property type="molecule type" value="Genomic_DNA"/>
</dbReference>
<sequence length="119" mass="12735">MSSPAVCIIESAPENPDIKSKRLRPFAIRTAAECNAKPKQEAGSGKRETEESPWSVACGGWLIGRRALVVGMEAEAEDAACFRFRGPVRTRMQLTPIASAAVSSCLMPRIQKDAGSGKS</sequence>
<reference evidence="1 2" key="1">
    <citation type="submission" date="2019-02" db="EMBL/GenBank/DDBJ databases">
        <title>Genome sequencing of the rare red list fungi Dentipellis fragilis.</title>
        <authorList>
            <person name="Buettner E."/>
            <person name="Kellner H."/>
        </authorList>
    </citation>
    <scope>NUCLEOTIDE SEQUENCE [LARGE SCALE GENOMIC DNA]</scope>
    <source>
        <strain evidence="1 2">DSM 105465</strain>
    </source>
</reference>
<protein>
    <submittedName>
        <fullName evidence="1">Uncharacterized protein</fullName>
    </submittedName>
</protein>